<reference evidence="2" key="1">
    <citation type="journal article" date="2014" name="Front. Microbiol.">
        <title>High frequency of phylogenetically diverse reductive dehalogenase-homologous genes in deep subseafloor sedimentary metagenomes.</title>
        <authorList>
            <person name="Kawai M."/>
            <person name="Futagami T."/>
            <person name="Toyoda A."/>
            <person name="Takaki Y."/>
            <person name="Nishi S."/>
            <person name="Hori S."/>
            <person name="Arai W."/>
            <person name="Tsubouchi T."/>
            <person name="Morono Y."/>
            <person name="Uchiyama I."/>
            <person name="Ito T."/>
            <person name="Fujiyama A."/>
            <person name="Inagaki F."/>
            <person name="Takami H."/>
        </authorList>
    </citation>
    <scope>NUCLEOTIDE SEQUENCE</scope>
    <source>
        <strain evidence="2">Expedition CK06-06</strain>
    </source>
</reference>
<proteinExistence type="predicted"/>
<sequence length="63" mass="6537">MRLGFNIAIVCIVTVLCVTALLIVAVANGHNSALITGGCATLVGIPTAILTFFATKAKYETKQ</sequence>
<evidence type="ECO:0000256" key="1">
    <source>
        <dbReference type="SAM" id="Phobius"/>
    </source>
</evidence>
<dbReference type="EMBL" id="BARW01018572">
    <property type="protein sequence ID" value="GAJ00426.1"/>
    <property type="molecule type" value="Genomic_DNA"/>
</dbReference>
<keyword evidence="1" id="KW-0812">Transmembrane</keyword>
<evidence type="ECO:0000313" key="2">
    <source>
        <dbReference type="EMBL" id="GAJ00426.1"/>
    </source>
</evidence>
<accession>X1UKJ5</accession>
<protein>
    <submittedName>
        <fullName evidence="2">Uncharacterized protein</fullName>
    </submittedName>
</protein>
<gene>
    <name evidence="2" type="ORF">S12H4_31772</name>
</gene>
<feature type="transmembrane region" description="Helical" evidence="1">
    <location>
        <begin position="33"/>
        <end position="54"/>
    </location>
</feature>
<comment type="caution">
    <text evidence="2">The sequence shown here is derived from an EMBL/GenBank/DDBJ whole genome shotgun (WGS) entry which is preliminary data.</text>
</comment>
<name>X1UKJ5_9ZZZZ</name>
<dbReference type="AlphaFoldDB" id="X1UKJ5"/>
<feature type="transmembrane region" description="Helical" evidence="1">
    <location>
        <begin position="7"/>
        <end position="27"/>
    </location>
</feature>
<organism evidence="2">
    <name type="scientific">marine sediment metagenome</name>
    <dbReference type="NCBI Taxonomy" id="412755"/>
    <lineage>
        <taxon>unclassified sequences</taxon>
        <taxon>metagenomes</taxon>
        <taxon>ecological metagenomes</taxon>
    </lineage>
</organism>
<keyword evidence="1" id="KW-0472">Membrane</keyword>
<keyword evidence="1" id="KW-1133">Transmembrane helix</keyword>